<dbReference type="EMBL" id="CAIX01000436">
    <property type="protein sequence ID" value="CCI10885.1"/>
    <property type="molecule type" value="Genomic_DNA"/>
</dbReference>
<keyword evidence="1" id="KW-1133">Transmembrane helix</keyword>
<dbReference type="InParanoid" id="A0A024FUT5"/>
<keyword evidence="1" id="KW-0472">Membrane</keyword>
<dbReference type="Proteomes" id="UP000053237">
    <property type="component" value="Unassembled WGS sequence"/>
</dbReference>
<feature type="transmembrane region" description="Helical" evidence="1">
    <location>
        <begin position="57"/>
        <end position="79"/>
    </location>
</feature>
<organism evidence="2 3">
    <name type="scientific">Albugo candida</name>
    <dbReference type="NCBI Taxonomy" id="65357"/>
    <lineage>
        <taxon>Eukaryota</taxon>
        <taxon>Sar</taxon>
        <taxon>Stramenopiles</taxon>
        <taxon>Oomycota</taxon>
        <taxon>Peronosporomycetes</taxon>
        <taxon>Albuginales</taxon>
        <taxon>Albuginaceae</taxon>
        <taxon>Albugo</taxon>
    </lineage>
</organism>
<evidence type="ECO:0000256" key="1">
    <source>
        <dbReference type="SAM" id="Phobius"/>
    </source>
</evidence>
<gene>
    <name evidence="2" type="ORF">BN9_118960</name>
</gene>
<accession>A0A024FUT5</accession>
<evidence type="ECO:0000313" key="3">
    <source>
        <dbReference type="Proteomes" id="UP000053237"/>
    </source>
</evidence>
<name>A0A024FUT5_9STRA</name>
<sequence length="119" mass="13881">MSREGATPRVILDSLRQADQDCLAIGKDMYNVKQKVGTPQLSATTNMLDNKYCANYLSFRCVHMLWTAVAQLKMFWTFWMKRMFIKRQAVTTPDVYVACLLYPKLVYLWLKNSHLVHSL</sequence>
<protein>
    <submittedName>
        <fullName evidence="2">Uncharacterized protein</fullName>
    </submittedName>
</protein>
<evidence type="ECO:0000313" key="2">
    <source>
        <dbReference type="EMBL" id="CCI10885.1"/>
    </source>
</evidence>
<proteinExistence type="predicted"/>
<keyword evidence="1" id="KW-0812">Transmembrane</keyword>
<reference evidence="2 3" key="1">
    <citation type="submission" date="2012-05" db="EMBL/GenBank/DDBJ databases">
        <title>Recombination and specialization in a pathogen metapopulation.</title>
        <authorList>
            <person name="Gardiner A."/>
            <person name="Kemen E."/>
            <person name="Schultz-Larsen T."/>
            <person name="MacLean D."/>
            <person name="Van Oosterhout C."/>
            <person name="Jones J.D.G."/>
        </authorList>
    </citation>
    <scope>NUCLEOTIDE SEQUENCE [LARGE SCALE GENOMIC DNA]</scope>
    <source>
        <strain evidence="2 3">Ac Nc2</strain>
    </source>
</reference>
<keyword evidence="3" id="KW-1185">Reference proteome</keyword>
<comment type="caution">
    <text evidence="2">The sequence shown here is derived from an EMBL/GenBank/DDBJ whole genome shotgun (WGS) entry which is preliminary data.</text>
</comment>
<dbReference type="AlphaFoldDB" id="A0A024FUT5"/>